<name>A0A6S6U6E8_9BACT</name>
<dbReference type="AlphaFoldDB" id="A0A6S6U6E8"/>
<evidence type="ECO:0000313" key="1">
    <source>
        <dbReference type="EMBL" id="CAA6828636.1"/>
    </source>
</evidence>
<dbReference type="EMBL" id="CACVAQ010000434">
    <property type="protein sequence ID" value="CAA6828636.1"/>
    <property type="molecule type" value="Genomic_DNA"/>
</dbReference>
<sequence>MLRFLCFIILVCSFSACQKGPVIDIPFRAYVTIPAGLNTGFSHHFVLGDIPGINREDLIDAQPSYVTLTVDYGENNLDFIQQAYYYAIDGTERQEMAYQTDLPITNAGTVQLYPSIVDMKDHITKEEFEMELKVIFRSIPITETRIIIDFGVQATLGE</sequence>
<proteinExistence type="predicted"/>
<reference evidence="1" key="1">
    <citation type="submission" date="2020-01" db="EMBL/GenBank/DDBJ databases">
        <authorList>
            <person name="Meier V. D."/>
            <person name="Meier V D."/>
        </authorList>
    </citation>
    <scope>NUCLEOTIDE SEQUENCE</scope>
    <source>
        <strain evidence="1">HLG_WM_MAG_10</strain>
    </source>
</reference>
<dbReference type="PROSITE" id="PS51257">
    <property type="entry name" value="PROKAR_LIPOPROTEIN"/>
    <property type="match status" value="1"/>
</dbReference>
<accession>A0A6S6U6E8</accession>
<organism evidence="1">
    <name type="scientific">uncultured Aureispira sp</name>
    <dbReference type="NCBI Taxonomy" id="1331704"/>
    <lineage>
        <taxon>Bacteria</taxon>
        <taxon>Pseudomonadati</taxon>
        <taxon>Bacteroidota</taxon>
        <taxon>Saprospiria</taxon>
        <taxon>Saprospirales</taxon>
        <taxon>Saprospiraceae</taxon>
        <taxon>Aureispira</taxon>
        <taxon>environmental samples</taxon>
    </lineage>
</organism>
<gene>
    <name evidence="1" type="ORF">HELGO_WM22679</name>
</gene>
<protein>
    <submittedName>
        <fullName evidence="1">Uncharacterized protein</fullName>
    </submittedName>
</protein>